<dbReference type="GO" id="GO:0005634">
    <property type="term" value="C:nucleus"/>
    <property type="evidence" value="ECO:0007669"/>
    <property type="project" value="InterPro"/>
</dbReference>
<evidence type="ECO:0008006" key="4">
    <source>
        <dbReference type="Google" id="ProtNLM"/>
    </source>
</evidence>
<feature type="compositionally biased region" description="Polar residues" evidence="1">
    <location>
        <begin position="481"/>
        <end position="497"/>
    </location>
</feature>
<dbReference type="PANTHER" id="PTHR15992:SF5">
    <property type="entry name" value="HOLLIDAY JUNCTION RECOGNITION PROTEIN"/>
    <property type="match status" value="1"/>
</dbReference>
<dbReference type="GO" id="GO:0046982">
    <property type="term" value="F:protein heterodimerization activity"/>
    <property type="evidence" value="ECO:0007669"/>
    <property type="project" value="InterPro"/>
</dbReference>
<name>A0A5Q4C0P1_9PEZI</name>
<organism evidence="2 3">
    <name type="scientific">Colletotrichum shisoi</name>
    <dbReference type="NCBI Taxonomy" id="2078593"/>
    <lineage>
        <taxon>Eukaryota</taxon>
        <taxon>Fungi</taxon>
        <taxon>Dikarya</taxon>
        <taxon>Ascomycota</taxon>
        <taxon>Pezizomycotina</taxon>
        <taxon>Sordariomycetes</taxon>
        <taxon>Hypocreomycetidae</taxon>
        <taxon>Glomerellales</taxon>
        <taxon>Glomerellaceae</taxon>
        <taxon>Colletotrichum</taxon>
        <taxon>Colletotrichum destructivum species complex</taxon>
    </lineage>
</organism>
<feature type="compositionally biased region" description="Polar residues" evidence="1">
    <location>
        <begin position="322"/>
        <end position="334"/>
    </location>
</feature>
<dbReference type="PANTHER" id="PTHR15992">
    <property type="entry name" value="HOLLIDAY JUNCTION RECOGNITION PROTEIN"/>
    <property type="match status" value="1"/>
</dbReference>
<comment type="caution">
    <text evidence="2">The sequence shown here is derived from an EMBL/GenBank/DDBJ whole genome shotgun (WGS) entry which is preliminary data.</text>
</comment>
<feature type="compositionally biased region" description="Basic and acidic residues" evidence="1">
    <location>
        <begin position="293"/>
        <end position="307"/>
    </location>
</feature>
<protein>
    <recommendedName>
        <fullName evidence="4">Centromere protein Scm3</fullName>
    </recommendedName>
</protein>
<dbReference type="EMBL" id="PUHP01000136">
    <property type="protein sequence ID" value="TQN72888.1"/>
    <property type="molecule type" value="Genomic_DNA"/>
</dbReference>
<feature type="region of interest" description="Disordered" evidence="1">
    <location>
        <begin position="566"/>
        <end position="720"/>
    </location>
</feature>
<feature type="compositionally biased region" description="Acidic residues" evidence="1">
    <location>
        <begin position="24"/>
        <end position="36"/>
    </location>
</feature>
<dbReference type="Pfam" id="PF10384">
    <property type="entry name" value="Scm3"/>
    <property type="match status" value="1"/>
</dbReference>
<feature type="compositionally biased region" description="Basic and acidic residues" evidence="1">
    <location>
        <begin position="374"/>
        <end position="391"/>
    </location>
</feature>
<feature type="region of interest" description="Disordered" evidence="1">
    <location>
        <begin position="346"/>
        <end position="365"/>
    </location>
</feature>
<feature type="compositionally biased region" description="Basic and acidic residues" evidence="1">
    <location>
        <begin position="648"/>
        <end position="659"/>
    </location>
</feature>
<dbReference type="InterPro" id="IPR018465">
    <property type="entry name" value="Scm3/HJURP"/>
</dbReference>
<feature type="compositionally biased region" description="Basic and acidic residues" evidence="1">
    <location>
        <begin position="84"/>
        <end position="104"/>
    </location>
</feature>
<evidence type="ECO:0000256" key="1">
    <source>
        <dbReference type="SAM" id="MobiDB-lite"/>
    </source>
</evidence>
<reference evidence="2 3" key="1">
    <citation type="journal article" date="2019" name="Sci. Rep.">
        <title>Colletotrichum shisoi sp. nov., an anthracnose pathogen of Perilla frutescens in Japan: molecular phylogenetic, morphological and genomic evidence.</title>
        <authorList>
            <person name="Gan P."/>
            <person name="Tsushima A."/>
            <person name="Hiroyama R."/>
            <person name="Narusaka M."/>
            <person name="Takano Y."/>
            <person name="Narusaka Y."/>
            <person name="Kawaradani M."/>
            <person name="Damm U."/>
            <person name="Shirasu K."/>
        </authorList>
    </citation>
    <scope>NUCLEOTIDE SEQUENCE [LARGE SCALE GENOMIC DNA]</scope>
    <source>
        <strain evidence="2 3">PG-2018a</strain>
    </source>
</reference>
<dbReference type="Gene3D" id="1.10.20.10">
    <property type="entry name" value="Histone, subunit A"/>
    <property type="match status" value="1"/>
</dbReference>
<proteinExistence type="predicted"/>
<feature type="compositionally biased region" description="Polar residues" evidence="1">
    <location>
        <begin position="702"/>
        <end position="712"/>
    </location>
</feature>
<dbReference type="AlphaFoldDB" id="A0A5Q4C0P1"/>
<feature type="compositionally biased region" description="Polar residues" evidence="1">
    <location>
        <begin position="606"/>
        <end position="633"/>
    </location>
</feature>
<gene>
    <name evidence="2" type="ORF">CSHISOI_02579</name>
</gene>
<dbReference type="OrthoDB" id="2420608at2759"/>
<dbReference type="GO" id="GO:0042393">
    <property type="term" value="F:histone binding"/>
    <property type="evidence" value="ECO:0007669"/>
    <property type="project" value="InterPro"/>
</dbReference>
<keyword evidence="3" id="KW-1185">Reference proteome</keyword>
<dbReference type="InterPro" id="IPR009072">
    <property type="entry name" value="Histone-fold"/>
</dbReference>
<feature type="region of interest" description="Disordered" evidence="1">
    <location>
        <begin position="289"/>
        <end position="341"/>
    </location>
</feature>
<evidence type="ECO:0000313" key="2">
    <source>
        <dbReference type="EMBL" id="TQN72888.1"/>
    </source>
</evidence>
<feature type="region of interest" description="Disordered" evidence="1">
    <location>
        <begin position="1"/>
        <end position="46"/>
    </location>
</feature>
<feature type="compositionally biased region" description="Acidic residues" evidence="1">
    <location>
        <begin position="126"/>
        <end position="155"/>
    </location>
</feature>
<feature type="region of interest" description="Disordered" evidence="1">
    <location>
        <begin position="476"/>
        <end position="536"/>
    </location>
</feature>
<feature type="region of interest" description="Disordered" evidence="1">
    <location>
        <begin position="374"/>
        <end position="419"/>
    </location>
</feature>
<dbReference type="Proteomes" id="UP000326340">
    <property type="component" value="Unassembled WGS sequence"/>
</dbReference>
<sequence>MNDMEPPAKRPRTGPSPSGQQSKEDEDDELNYEPEEVSQMRDPGYQLEQSRAFAAFKLKSTFEHIFQKYERDFTGIGDEIDLRTGRIIENNGHLERMRNERDTGIPDEDEDEEDEGMNLEDAFASSDEDDDEASAEDVADEDKDPGQSDGEEDEERISHGKNDSIAPSTSLIPKAKEQLRHRSNLSHALSGTPRPGSEQRSFVTDKEARERPKQRIIVELFSKRPSADEITEVEDPEDMDVFALTEEDMTLASGLSALTVSETGRSPERPVAQIALAGVSHDANALVGAPTEKAPEAPKDRFTRHQIDPSYAFSDDEDGIPTTRSRPNRSQKQSVDVPVTVKSAKPVSATIEPSEEVLVSGGSEDQQVAEVQLEAKADNAESSPIEDRSITDEPAGMDVDDSEQHVSKQTAAPERHLDPVGCRSSEVLADIDAAAMLQTADDPIEECRPAGKHAVENTSLVDAGHLQSYPEVVADDESRSLDPQNQELATGNAFRQQAQDEPRIDEVQAESLDENEAKVEEGNSAEDIQQTDGEEVLEPFTIPLGLDKTDETSASEVDTGTEAMDIELPILPPPPTGSPPPMGILFAAPRRSRPSSAIRPSRVGMSATSPMRNLNLQSSSPLKNYGNPSSFSSAKAHKVIRPYPSASPERERNPGKREPTAGQPPGSAPESLHSEAVDVSAAPAVGEPLPGPKPPSKRRQPKTPSTPSSRQTPLAAKGLSSNKRSIISLLSDNEDELTLDLFKTWTSSGGTHRDRKGTTSFTPVLLAGPETKITTPMKQRIVVASDGGDDTGSGTATTKGRKRKAAWAFATPTKVHFGSPSGSLIRTPGGNMRRCGEEGFRCDRDFCFTCL</sequence>
<accession>A0A5Q4C0P1</accession>
<feature type="compositionally biased region" description="Pro residues" evidence="1">
    <location>
        <begin position="570"/>
        <end position="582"/>
    </location>
</feature>
<feature type="region of interest" description="Disordered" evidence="1">
    <location>
        <begin position="784"/>
        <end position="804"/>
    </location>
</feature>
<evidence type="ECO:0000313" key="3">
    <source>
        <dbReference type="Proteomes" id="UP000326340"/>
    </source>
</evidence>
<feature type="compositionally biased region" description="Acidic residues" evidence="1">
    <location>
        <begin position="105"/>
        <end position="118"/>
    </location>
</feature>
<feature type="region of interest" description="Disordered" evidence="1">
    <location>
        <begin position="84"/>
        <end position="211"/>
    </location>
</feature>